<dbReference type="RefSeq" id="WP_345678647.1">
    <property type="nucleotide sequence ID" value="NZ_BAABHS010000023.1"/>
</dbReference>
<evidence type="ECO:0000256" key="1">
    <source>
        <dbReference type="SAM" id="MobiDB-lite"/>
    </source>
</evidence>
<sequence>MVLRVPETPEHAREAVRAVLATPRRRTAPPPDSAFAGPSGSPDAEADDADPDVPGPTAVCPHRMFEIDLADLAAGRGVEAARPVGWRWLIHERGRTVGAVEVAEPVGGPPLARFTEGPFTTGTDAAVATVRSLPHVERGYYELRLLHIPGLYTVALWLADLAGWQDLLVPLAPAPPGVQPLRPYPAAELAHTLVARGAHVLTTTQA</sequence>
<protein>
    <submittedName>
        <fullName evidence="2">Uncharacterized protein</fullName>
    </submittedName>
</protein>
<evidence type="ECO:0000313" key="2">
    <source>
        <dbReference type="EMBL" id="GAA4981019.1"/>
    </source>
</evidence>
<accession>A0ABP9HWW6</accession>
<reference evidence="3" key="1">
    <citation type="journal article" date="2019" name="Int. J. Syst. Evol. Microbiol.">
        <title>The Global Catalogue of Microorganisms (GCM) 10K type strain sequencing project: providing services to taxonomists for standard genome sequencing and annotation.</title>
        <authorList>
            <consortium name="The Broad Institute Genomics Platform"/>
            <consortium name="The Broad Institute Genome Sequencing Center for Infectious Disease"/>
            <person name="Wu L."/>
            <person name="Ma J."/>
        </authorList>
    </citation>
    <scope>NUCLEOTIDE SEQUENCE [LARGE SCALE GENOMIC DNA]</scope>
    <source>
        <strain evidence="3">JCM 17986</strain>
    </source>
</reference>
<feature type="region of interest" description="Disordered" evidence="1">
    <location>
        <begin position="19"/>
        <end position="57"/>
    </location>
</feature>
<name>A0ABP9HWW6_9ACTN</name>
<dbReference type="EMBL" id="BAABHS010000023">
    <property type="protein sequence ID" value="GAA4981019.1"/>
    <property type="molecule type" value="Genomic_DNA"/>
</dbReference>
<proteinExistence type="predicted"/>
<dbReference type="Proteomes" id="UP001500466">
    <property type="component" value="Unassembled WGS sequence"/>
</dbReference>
<gene>
    <name evidence="2" type="ORF">GCM10023205_57710</name>
</gene>
<organism evidence="2 3">
    <name type="scientific">Yinghuangia aomiensis</name>
    <dbReference type="NCBI Taxonomy" id="676205"/>
    <lineage>
        <taxon>Bacteria</taxon>
        <taxon>Bacillati</taxon>
        <taxon>Actinomycetota</taxon>
        <taxon>Actinomycetes</taxon>
        <taxon>Kitasatosporales</taxon>
        <taxon>Streptomycetaceae</taxon>
        <taxon>Yinghuangia</taxon>
    </lineage>
</organism>
<keyword evidence="3" id="KW-1185">Reference proteome</keyword>
<comment type="caution">
    <text evidence="2">The sequence shown here is derived from an EMBL/GenBank/DDBJ whole genome shotgun (WGS) entry which is preliminary data.</text>
</comment>
<evidence type="ECO:0000313" key="3">
    <source>
        <dbReference type="Proteomes" id="UP001500466"/>
    </source>
</evidence>